<evidence type="ECO:0000256" key="7">
    <source>
        <dbReference type="RuleBase" id="RU363032"/>
    </source>
</evidence>
<keyword evidence="3" id="KW-1003">Cell membrane</keyword>
<reference evidence="9 10" key="1">
    <citation type="journal article" date="2019" name="Nat. Microbiol.">
        <title>Mediterranean grassland soil C-N compound turnover is dependent on rainfall and depth, and is mediated by genomically divergent microorganisms.</title>
        <authorList>
            <person name="Diamond S."/>
            <person name="Andeer P.F."/>
            <person name="Li Z."/>
            <person name="Crits-Christoph A."/>
            <person name="Burstein D."/>
            <person name="Anantharaman K."/>
            <person name="Lane K.R."/>
            <person name="Thomas B.C."/>
            <person name="Pan C."/>
            <person name="Northen T.R."/>
            <person name="Banfield J.F."/>
        </authorList>
    </citation>
    <scope>NUCLEOTIDE SEQUENCE [LARGE SCALE GENOMIC DNA]</scope>
    <source>
        <strain evidence="9">NP_6</strain>
    </source>
</reference>
<evidence type="ECO:0000256" key="4">
    <source>
        <dbReference type="ARBA" id="ARBA00022692"/>
    </source>
</evidence>
<comment type="subcellular location">
    <subcellularLocation>
        <location evidence="1 7">Cell membrane</location>
        <topology evidence="1 7">Multi-pass membrane protein</topology>
    </subcellularLocation>
</comment>
<evidence type="ECO:0000256" key="1">
    <source>
        <dbReference type="ARBA" id="ARBA00004651"/>
    </source>
</evidence>
<evidence type="ECO:0000256" key="5">
    <source>
        <dbReference type="ARBA" id="ARBA00022989"/>
    </source>
</evidence>
<evidence type="ECO:0000256" key="6">
    <source>
        <dbReference type="ARBA" id="ARBA00023136"/>
    </source>
</evidence>
<gene>
    <name evidence="9" type="ORF">E6H03_04390</name>
</gene>
<keyword evidence="2 7" id="KW-0813">Transport</keyword>
<dbReference type="SUPFAM" id="SSF161098">
    <property type="entry name" value="MetI-like"/>
    <property type="match status" value="1"/>
</dbReference>
<dbReference type="EMBL" id="VBAN01000129">
    <property type="protein sequence ID" value="TMI83079.1"/>
    <property type="molecule type" value="Genomic_DNA"/>
</dbReference>
<feature type="domain" description="ABC transmembrane type-1" evidence="8">
    <location>
        <begin position="68"/>
        <end position="257"/>
    </location>
</feature>
<feature type="transmembrane region" description="Helical" evidence="7">
    <location>
        <begin position="107"/>
        <end position="127"/>
    </location>
</feature>
<dbReference type="AlphaFoldDB" id="A0A537JHS2"/>
<sequence length="271" mass="28339">MIVAACGLVGALVVIGAAAPILAPSNPERGALGARLEAPTLAGADGRAHLLGTDHLGRDVLSRVIYGTRVSLTVGFAAVAIGGLIGGTLGLVVGFRGGWIDEVVMTVADAQLAFPFILLAIGIIAVLGPSFPNLILVVGLSGWVTYARVLRSQVLSLRRREFVDAIIGLGGSVPRIIVRHILPNVASTFMVIATLELARAIVLEATLSFLGLGVQPPTPSWGGMIHEGRDYLDSAWWISIFPGAVLMLTSLVVSRTGDWLRDMLDPTLRGG</sequence>
<dbReference type="Gene3D" id="1.10.3720.10">
    <property type="entry name" value="MetI-like"/>
    <property type="match status" value="1"/>
</dbReference>
<dbReference type="CDD" id="cd06261">
    <property type="entry name" value="TM_PBP2"/>
    <property type="match status" value="1"/>
</dbReference>
<accession>A0A537JHS2</accession>
<dbReference type="Proteomes" id="UP000318093">
    <property type="component" value="Unassembled WGS sequence"/>
</dbReference>
<dbReference type="PANTHER" id="PTHR43386:SF1">
    <property type="entry name" value="D,D-DIPEPTIDE TRANSPORT SYSTEM PERMEASE PROTEIN DDPC-RELATED"/>
    <property type="match status" value="1"/>
</dbReference>
<comment type="caution">
    <text evidence="9">The sequence shown here is derived from an EMBL/GenBank/DDBJ whole genome shotgun (WGS) entry which is preliminary data.</text>
</comment>
<dbReference type="InterPro" id="IPR035906">
    <property type="entry name" value="MetI-like_sf"/>
</dbReference>
<dbReference type="PROSITE" id="PS50928">
    <property type="entry name" value="ABC_TM1"/>
    <property type="match status" value="1"/>
</dbReference>
<comment type="similarity">
    <text evidence="7">Belongs to the binding-protein-dependent transport system permease family.</text>
</comment>
<evidence type="ECO:0000256" key="2">
    <source>
        <dbReference type="ARBA" id="ARBA00022448"/>
    </source>
</evidence>
<name>A0A537JHS2_9BACT</name>
<organism evidence="9 10">
    <name type="scientific">Candidatus Segetimicrobium genomatis</name>
    <dbReference type="NCBI Taxonomy" id="2569760"/>
    <lineage>
        <taxon>Bacteria</taxon>
        <taxon>Bacillati</taxon>
        <taxon>Candidatus Sysuimicrobiota</taxon>
        <taxon>Candidatus Sysuimicrobiia</taxon>
        <taxon>Candidatus Sysuimicrobiales</taxon>
        <taxon>Candidatus Segetimicrobiaceae</taxon>
        <taxon>Candidatus Segetimicrobium</taxon>
    </lineage>
</organism>
<keyword evidence="5 7" id="KW-1133">Transmembrane helix</keyword>
<dbReference type="GO" id="GO:0005886">
    <property type="term" value="C:plasma membrane"/>
    <property type="evidence" value="ECO:0007669"/>
    <property type="project" value="UniProtKB-SubCell"/>
</dbReference>
<dbReference type="PANTHER" id="PTHR43386">
    <property type="entry name" value="OLIGOPEPTIDE TRANSPORT SYSTEM PERMEASE PROTEIN APPC"/>
    <property type="match status" value="1"/>
</dbReference>
<evidence type="ECO:0000259" key="8">
    <source>
        <dbReference type="PROSITE" id="PS50928"/>
    </source>
</evidence>
<dbReference type="InterPro" id="IPR050366">
    <property type="entry name" value="BP-dependent_transpt_permease"/>
</dbReference>
<evidence type="ECO:0000313" key="10">
    <source>
        <dbReference type="Proteomes" id="UP000318093"/>
    </source>
</evidence>
<dbReference type="InterPro" id="IPR000515">
    <property type="entry name" value="MetI-like"/>
</dbReference>
<protein>
    <submittedName>
        <fullName evidence="9">ABC transporter permease</fullName>
    </submittedName>
</protein>
<proteinExistence type="inferred from homology"/>
<evidence type="ECO:0000256" key="3">
    <source>
        <dbReference type="ARBA" id="ARBA00022475"/>
    </source>
</evidence>
<dbReference type="GO" id="GO:0055085">
    <property type="term" value="P:transmembrane transport"/>
    <property type="evidence" value="ECO:0007669"/>
    <property type="project" value="InterPro"/>
</dbReference>
<keyword evidence="6 7" id="KW-0472">Membrane</keyword>
<evidence type="ECO:0000313" key="9">
    <source>
        <dbReference type="EMBL" id="TMI83079.1"/>
    </source>
</evidence>
<dbReference type="Pfam" id="PF00528">
    <property type="entry name" value="BPD_transp_1"/>
    <property type="match status" value="1"/>
</dbReference>
<keyword evidence="4 7" id="KW-0812">Transmembrane</keyword>
<feature type="transmembrane region" description="Helical" evidence="7">
    <location>
        <begin position="234"/>
        <end position="253"/>
    </location>
</feature>
<feature type="transmembrane region" description="Helical" evidence="7">
    <location>
        <begin position="70"/>
        <end position="95"/>
    </location>
</feature>